<evidence type="ECO:0000313" key="5">
    <source>
        <dbReference type="EMBL" id="VUX41003.1"/>
    </source>
</evidence>
<evidence type="ECO:0000256" key="4">
    <source>
        <dbReference type="SAM" id="SignalP"/>
    </source>
</evidence>
<keyword evidence="6" id="KW-1185">Reference proteome</keyword>
<sequence>MKKKLLAVLMTGIMAMSFAATTTAVYAKGNDDNTLTVWAWDQNFNIKSMNIAGEQYAKDHEGFKVDVVETSSDDCQTKLTTAANAGDYSTLPDIVLMQDNSYQKYLKSYPDAFTDLKDMDINWDDFGKLKQSYSMIDDTHYGVPFDNGAAIACYRTDILEEAGYTIDDLTDITWSKFMEIGKDIHEKTGKYLLTSEATGGDTLMMMIQSCGANFVNDDGEAYIVGNDVAEKCVDLYVDLVKNNVVKLVNNWDEYISTITGGEAAGIVNGNWITATLMGTEDQKGLWQITTIPKVDGVDTATNYANNGGSSWYITSNCKNVELAEDFLASTFGSSTDFYDTILPETGAISCYLPAGESKVYNEPSEFFNDQPIFSTIVEYSSHIPEFTKTPYHYEARECINTAVVNIVNGTDKESALQEAQDTLAFKMTE</sequence>
<dbReference type="SUPFAM" id="SSF53850">
    <property type="entry name" value="Periplasmic binding protein-like II"/>
    <property type="match status" value="1"/>
</dbReference>
<dbReference type="GO" id="GO:0042956">
    <property type="term" value="P:maltodextrin transmembrane transport"/>
    <property type="evidence" value="ECO:0007669"/>
    <property type="project" value="TreeGrafter"/>
</dbReference>
<dbReference type="InterPro" id="IPR006059">
    <property type="entry name" value="SBP"/>
</dbReference>
<dbReference type="AlphaFoldDB" id="A0A564WAL3"/>
<protein>
    <submittedName>
        <fullName evidence="5">Lactose-binding protein</fullName>
    </submittedName>
</protein>
<dbReference type="GO" id="GO:1901982">
    <property type="term" value="F:maltose binding"/>
    <property type="evidence" value="ECO:0007669"/>
    <property type="project" value="TreeGrafter"/>
</dbReference>
<dbReference type="GO" id="GO:0055052">
    <property type="term" value="C:ATP-binding cassette (ABC) transporter complex, substrate-binding subunit-containing"/>
    <property type="evidence" value="ECO:0007669"/>
    <property type="project" value="TreeGrafter"/>
</dbReference>
<dbReference type="Pfam" id="PF13416">
    <property type="entry name" value="SBP_bac_8"/>
    <property type="match status" value="1"/>
</dbReference>
<evidence type="ECO:0000256" key="2">
    <source>
        <dbReference type="ARBA" id="ARBA00022448"/>
    </source>
</evidence>
<dbReference type="EMBL" id="CABHNW010000180">
    <property type="protein sequence ID" value="VUX41003.1"/>
    <property type="molecule type" value="Genomic_DNA"/>
</dbReference>
<proteinExistence type="inferred from homology"/>
<accession>A0A564WAL3</accession>
<dbReference type="GO" id="GO:0015768">
    <property type="term" value="P:maltose transport"/>
    <property type="evidence" value="ECO:0007669"/>
    <property type="project" value="TreeGrafter"/>
</dbReference>
<dbReference type="PANTHER" id="PTHR30061">
    <property type="entry name" value="MALTOSE-BINDING PERIPLASMIC PROTEIN"/>
    <property type="match status" value="1"/>
</dbReference>
<dbReference type="Proteomes" id="UP000408482">
    <property type="component" value="Unassembled WGS sequence"/>
</dbReference>
<organism evidence="5 6">
    <name type="scientific">Blautia luti</name>
    <dbReference type="NCBI Taxonomy" id="89014"/>
    <lineage>
        <taxon>Bacteria</taxon>
        <taxon>Bacillati</taxon>
        <taxon>Bacillota</taxon>
        <taxon>Clostridia</taxon>
        <taxon>Lachnospirales</taxon>
        <taxon>Lachnospiraceae</taxon>
        <taxon>Blautia</taxon>
    </lineage>
</organism>
<evidence type="ECO:0000256" key="3">
    <source>
        <dbReference type="ARBA" id="ARBA00022729"/>
    </source>
</evidence>
<dbReference type="PANTHER" id="PTHR30061:SF50">
    <property type="entry name" value="MALTOSE_MALTODEXTRIN-BINDING PERIPLASMIC PROTEIN"/>
    <property type="match status" value="1"/>
</dbReference>
<evidence type="ECO:0000256" key="1">
    <source>
        <dbReference type="ARBA" id="ARBA00008520"/>
    </source>
</evidence>
<keyword evidence="2" id="KW-0813">Transport</keyword>
<dbReference type="Gene3D" id="3.40.190.10">
    <property type="entry name" value="Periplasmic binding protein-like II"/>
    <property type="match status" value="1"/>
</dbReference>
<evidence type="ECO:0000313" key="6">
    <source>
        <dbReference type="Proteomes" id="UP000408482"/>
    </source>
</evidence>
<dbReference type="RefSeq" id="WP_144095893.1">
    <property type="nucleotide sequence ID" value="NZ_CABHMX010000042.1"/>
</dbReference>
<name>A0A564WAL3_9FIRM</name>
<keyword evidence="3 4" id="KW-0732">Signal</keyword>
<reference evidence="5 6" key="1">
    <citation type="submission" date="2019-07" db="EMBL/GenBank/DDBJ databases">
        <authorList>
            <person name="Hibberd C M."/>
            <person name="Gehrig L. J."/>
            <person name="Chang H.-W."/>
            <person name="Venkatesh S."/>
        </authorList>
    </citation>
    <scope>NUCLEOTIDE SEQUENCE [LARGE SCALE GENOMIC DNA]</scope>
    <source>
        <strain evidence="5">Blautia_luti_SSTS_Bg7063</strain>
    </source>
</reference>
<gene>
    <name evidence="5" type="primary">lacE</name>
    <name evidence="5" type="ORF">RSSSTS7063_01614</name>
</gene>
<feature type="signal peptide" evidence="4">
    <location>
        <begin position="1"/>
        <end position="19"/>
    </location>
</feature>
<comment type="similarity">
    <text evidence="1">Belongs to the bacterial solute-binding protein 1 family.</text>
</comment>
<feature type="chain" id="PRO_5039467034" evidence="4">
    <location>
        <begin position="20"/>
        <end position="429"/>
    </location>
</feature>